<accession>A0A2P4YKN8</accession>
<reference evidence="2 3" key="1">
    <citation type="journal article" date="2017" name="Genome Biol. Evol.">
        <title>Phytophthora megakarya and P. palmivora, closely related causal agents of cacao black pod rot, underwent increases in genome sizes and gene numbers by different mechanisms.</title>
        <authorList>
            <person name="Ali S.S."/>
            <person name="Shao J."/>
            <person name="Lary D.J."/>
            <person name="Kronmiller B."/>
            <person name="Shen D."/>
            <person name="Strem M.D."/>
            <person name="Amoako-Attah I."/>
            <person name="Akrofi A.Y."/>
            <person name="Begoude B.A."/>
            <person name="Ten Hoopen G.M."/>
            <person name="Coulibaly K."/>
            <person name="Kebe B.I."/>
            <person name="Melnick R.L."/>
            <person name="Guiltinan M.J."/>
            <person name="Tyler B.M."/>
            <person name="Meinhardt L.W."/>
            <person name="Bailey B.A."/>
        </authorList>
    </citation>
    <scope>NUCLEOTIDE SEQUENCE [LARGE SCALE GENOMIC DNA]</scope>
    <source>
        <strain evidence="3">sbr112.9</strain>
    </source>
</reference>
<evidence type="ECO:0000256" key="1">
    <source>
        <dbReference type="SAM" id="MobiDB-lite"/>
    </source>
</evidence>
<dbReference type="Proteomes" id="UP000237271">
    <property type="component" value="Unassembled WGS sequence"/>
</dbReference>
<proteinExistence type="predicted"/>
<evidence type="ECO:0000313" key="3">
    <source>
        <dbReference type="Proteomes" id="UP000237271"/>
    </source>
</evidence>
<gene>
    <name evidence="2" type="ORF">PHPALM_4095</name>
</gene>
<name>A0A2P4YKN8_9STRA</name>
<protein>
    <submittedName>
        <fullName evidence="2">Uncharacterized protein</fullName>
    </submittedName>
</protein>
<feature type="compositionally biased region" description="Low complexity" evidence="1">
    <location>
        <begin position="1"/>
        <end position="25"/>
    </location>
</feature>
<feature type="compositionally biased region" description="Low complexity" evidence="1">
    <location>
        <begin position="262"/>
        <end position="274"/>
    </location>
</feature>
<sequence length="757" mass="79923">MVVPSTPSVVVSIVPPTPTPSSGTPLKAPVSLPAQPSSAKSSLPVPPSSITRLLACKSRPVVPSRVVAAPAGLTSPSGRPLRTAAATSRQVFAQLLENLGTSDTLALGLGDGLSGAVGTQPNSSGSVSHPLELSSDSVDDDQPGAADSAVGAPTAAGDAPAEPASTTAKLSRLAQLFGSEDESDSGNSGESNSADGPLAPVVTSSGPPQGKVQKTPGREEKHKHKHKHKAKSKHKHKSKRGDRHKGHHKETKSQAKRPRSPSPGESSASDSGAPLKKHKVSSRSQAAANSASGPEPPPNSAGGSRGPPNSAGVTLPSQLSVSIAVLRTRAMQSASRDSRITPQLARLRDLPFFHAGSRRCWLKILSHQSGRVPMEPHGSRSRVRVTLSTLAGIRAFVDVFNPQHPFQQLRRMLPDTPSFFSPAVLEDARTRLVSHARPSSLMEILGDLWVRLRGDLPSGDPSSAADLAKFTRHFVVIVLIGLHPSFDPSIFPEELTEIHGVWTQYRLERKRRGDGLRALIATAVYGLYSAVTSWSADGTPTPLADAELYFDPFVPLYPLVNLLWVPDSALWSEEVLAVDHHEPWRAWWLLDPARHPFNTCFCARNPGFMIFAPKGMDPQVVEDSVDDDVDLAEPVPAQPSSTRANRSGIFIFEDLDDSGVSSTRPSSPPEPSDDGLGSPNLRGASPTTFLFGSDTPVSPAGLLLPAVTDSAIGSTVPSTSSAIELLASAAQTVDAQPSSSHLPDDSASPDPSRLQEI</sequence>
<dbReference type="EMBL" id="NCKW01002030">
    <property type="protein sequence ID" value="POM78378.1"/>
    <property type="molecule type" value="Genomic_DNA"/>
</dbReference>
<feature type="region of interest" description="Disordered" evidence="1">
    <location>
        <begin position="730"/>
        <end position="757"/>
    </location>
</feature>
<dbReference type="AlphaFoldDB" id="A0A2P4YKN8"/>
<feature type="region of interest" description="Disordered" evidence="1">
    <location>
        <begin position="1"/>
        <end position="46"/>
    </location>
</feature>
<feature type="region of interest" description="Disordered" evidence="1">
    <location>
        <begin position="117"/>
        <end position="315"/>
    </location>
</feature>
<feature type="region of interest" description="Disordered" evidence="1">
    <location>
        <begin position="656"/>
        <end position="692"/>
    </location>
</feature>
<feature type="compositionally biased region" description="Polar residues" evidence="1">
    <location>
        <begin position="730"/>
        <end position="741"/>
    </location>
</feature>
<feature type="compositionally biased region" description="Low complexity" evidence="1">
    <location>
        <begin position="282"/>
        <end position="292"/>
    </location>
</feature>
<feature type="compositionally biased region" description="Polar residues" evidence="1">
    <location>
        <begin position="117"/>
        <end position="127"/>
    </location>
</feature>
<organism evidence="2 3">
    <name type="scientific">Phytophthora palmivora</name>
    <dbReference type="NCBI Taxonomy" id="4796"/>
    <lineage>
        <taxon>Eukaryota</taxon>
        <taxon>Sar</taxon>
        <taxon>Stramenopiles</taxon>
        <taxon>Oomycota</taxon>
        <taxon>Peronosporomycetes</taxon>
        <taxon>Peronosporales</taxon>
        <taxon>Peronosporaceae</taxon>
        <taxon>Phytophthora</taxon>
    </lineage>
</organism>
<comment type="caution">
    <text evidence="2">The sequence shown here is derived from an EMBL/GenBank/DDBJ whole genome shotgun (WGS) entry which is preliminary data.</text>
</comment>
<feature type="compositionally biased region" description="Basic residues" evidence="1">
    <location>
        <begin position="221"/>
        <end position="259"/>
    </location>
</feature>
<evidence type="ECO:0000313" key="2">
    <source>
        <dbReference type="EMBL" id="POM78378.1"/>
    </source>
</evidence>
<keyword evidence="3" id="KW-1185">Reference proteome</keyword>